<keyword evidence="7" id="KW-0732">Signal</keyword>
<evidence type="ECO:0000256" key="5">
    <source>
        <dbReference type="PROSITE-ProRule" id="PRU00277"/>
    </source>
</evidence>
<reference evidence="10" key="2">
    <citation type="submission" date="2023-07" db="EMBL/GenBank/DDBJ databases">
        <title>Duganella aceri sp. nov., isolated from tree sap.</title>
        <authorList>
            <person name="Kim I.S."/>
        </authorList>
    </citation>
    <scope>NUCLEOTIDE SEQUENCE [LARGE SCALE GENOMIC DNA]</scope>
    <source>
        <strain evidence="10">SAP-35</strain>
    </source>
</reference>
<evidence type="ECO:0000256" key="2">
    <source>
        <dbReference type="ARBA" id="ARBA00006577"/>
    </source>
</evidence>
<feature type="domain" description="PPIase FKBP-type" evidence="8">
    <location>
        <begin position="192"/>
        <end position="288"/>
    </location>
</feature>
<evidence type="ECO:0000256" key="7">
    <source>
        <dbReference type="SAM" id="SignalP"/>
    </source>
</evidence>
<evidence type="ECO:0000259" key="8">
    <source>
        <dbReference type="PROSITE" id="PS50059"/>
    </source>
</evidence>
<accession>A0ABX0FG10</accession>
<comment type="caution">
    <text evidence="9">The sequence shown here is derived from an EMBL/GenBank/DDBJ whole genome shotgun (WGS) entry which is preliminary data.</text>
</comment>
<protein>
    <recommendedName>
        <fullName evidence="6">Peptidyl-prolyl cis-trans isomerase</fullName>
        <ecNumber evidence="6">5.2.1.8</ecNumber>
    </recommendedName>
</protein>
<dbReference type="EMBL" id="JAADJT010000001">
    <property type="protein sequence ID" value="NGZ83486.1"/>
    <property type="molecule type" value="Genomic_DNA"/>
</dbReference>
<feature type="signal peptide" evidence="7">
    <location>
        <begin position="1"/>
        <end position="21"/>
    </location>
</feature>
<dbReference type="PANTHER" id="PTHR43811:SF19">
    <property type="entry name" value="39 KDA FK506-BINDING NUCLEAR PROTEIN"/>
    <property type="match status" value="1"/>
</dbReference>
<keyword evidence="4 5" id="KW-0413">Isomerase</keyword>
<evidence type="ECO:0000256" key="4">
    <source>
        <dbReference type="ARBA" id="ARBA00023235"/>
    </source>
</evidence>
<name>A0ABX0FG10_9BURK</name>
<dbReference type="SUPFAM" id="SSF54534">
    <property type="entry name" value="FKBP-like"/>
    <property type="match status" value="2"/>
</dbReference>
<comment type="similarity">
    <text evidence="2 6">Belongs to the FKBP-type PPIase family.</text>
</comment>
<evidence type="ECO:0000256" key="3">
    <source>
        <dbReference type="ARBA" id="ARBA00023110"/>
    </source>
</evidence>
<dbReference type="Proteomes" id="UP000666369">
    <property type="component" value="Unassembled WGS sequence"/>
</dbReference>
<dbReference type="PROSITE" id="PS50059">
    <property type="entry name" value="FKBP_PPIASE"/>
    <property type="match status" value="2"/>
</dbReference>
<dbReference type="Gene3D" id="3.10.50.40">
    <property type="match status" value="2"/>
</dbReference>
<feature type="chain" id="PRO_5045106367" description="Peptidyl-prolyl cis-trans isomerase" evidence="7">
    <location>
        <begin position="22"/>
        <end position="288"/>
    </location>
</feature>
<sequence>MKSMFQFIATAVCAVALTACGGGTDKTPAGTVIPTQPDYKLTETKVGTTGETAAAGDTIVINFVGYLYDSTKTGGKGAKVESTVDAGKPSPAYTVGVGILPTGWDMALLGMKAGGTRTAVLPYNLAYGASARTAQDPINGNTYAAIPAYSALVYDFEMVSVTKAVVIPSVPAPTVTTITEVTVGTGAEAAAGKVASVKYSGWLYDGTRDTRKGVLFDTNVTGTTTLDVTVDANPLSVIKGFNAGIKGMKVGGKRTVIIPPDQAYGTTGSGSIPANATLVFDIELTAVK</sequence>
<dbReference type="PROSITE" id="PS51257">
    <property type="entry name" value="PROKAR_LIPOPROTEIN"/>
    <property type="match status" value="1"/>
</dbReference>
<keyword evidence="10" id="KW-1185">Reference proteome</keyword>
<feature type="domain" description="PPIase FKBP-type" evidence="8">
    <location>
        <begin position="56"/>
        <end position="162"/>
    </location>
</feature>
<dbReference type="EC" id="5.2.1.8" evidence="6"/>
<dbReference type="GO" id="GO:0016853">
    <property type="term" value="F:isomerase activity"/>
    <property type="evidence" value="ECO:0007669"/>
    <property type="project" value="UniProtKB-KW"/>
</dbReference>
<gene>
    <name evidence="9" type="ORF">GW587_04310</name>
</gene>
<reference evidence="9 10" key="1">
    <citation type="submission" date="2020-01" db="EMBL/GenBank/DDBJ databases">
        <authorList>
            <person name="Lee S.D."/>
        </authorList>
    </citation>
    <scope>NUCLEOTIDE SEQUENCE [LARGE SCALE GENOMIC DNA]</scope>
    <source>
        <strain evidence="9 10">SAP-35</strain>
    </source>
</reference>
<evidence type="ECO:0000313" key="9">
    <source>
        <dbReference type="EMBL" id="NGZ83486.1"/>
    </source>
</evidence>
<keyword evidence="3 5" id="KW-0697">Rotamase</keyword>
<evidence type="ECO:0000256" key="6">
    <source>
        <dbReference type="RuleBase" id="RU003915"/>
    </source>
</evidence>
<evidence type="ECO:0000256" key="1">
    <source>
        <dbReference type="ARBA" id="ARBA00000971"/>
    </source>
</evidence>
<evidence type="ECO:0000313" key="10">
    <source>
        <dbReference type="Proteomes" id="UP000666369"/>
    </source>
</evidence>
<organism evidence="9 10">
    <name type="scientific">Duganella aceris</name>
    <dbReference type="NCBI Taxonomy" id="2703883"/>
    <lineage>
        <taxon>Bacteria</taxon>
        <taxon>Pseudomonadati</taxon>
        <taxon>Pseudomonadota</taxon>
        <taxon>Betaproteobacteria</taxon>
        <taxon>Burkholderiales</taxon>
        <taxon>Oxalobacteraceae</taxon>
        <taxon>Telluria group</taxon>
        <taxon>Duganella</taxon>
    </lineage>
</organism>
<dbReference type="InterPro" id="IPR001179">
    <property type="entry name" value="PPIase_FKBP_dom"/>
</dbReference>
<comment type="catalytic activity">
    <reaction evidence="1 5 6">
        <text>[protein]-peptidylproline (omega=180) = [protein]-peptidylproline (omega=0)</text>
        <dbReference type="Rhea" id="RHEA:16237"/>
        <dbReference type="Rhea" id="RHEA-COMP:10747"/>
        <dbReference type="Rhea" id="RHEA-COMP:10748"/>
        <dbReference type="ChEBI" id="CHEBI:83833"/>
        <dbReference type="ChEBI" id="CHEBI:83834"/>
        <dbReference type="EC" id="5.2.1.8"/>
    </reaction>
</comment>
<dbReference type="InterPro" id="IPR046357">
    <property type="entry name" value="PPIase_dom_sf"/>
</dbReference>
<proteinExistence type="inferred from homology"/>
<dbReference type="Pfam" id="PF00254">
    <property type="entry name" value="FKBP_C"/>
    <property type="match status" value="2"/>
</dbReference>
<dbReference type="PANTHER" id="PTHR43811">
    <property type="entry name" value="FKBP-TYPE PEPTIDYL-PROLYL CIS-TRANS ISOMERASE FKPA"/>
    <property type="match status" value="1"/>
</dbReference>